<name>A0A087THA6_STEMI</name>
<feature type="non-terminal residue" evidence="1">
    <location>
        <position position="50"/>
    </location>
</feature>
<accession>A0A087THA6</accession>
<dbReference type="Proteomes" id="UP000054359">
    <property type="component" value="Unassembled WGS sequence"/>
</dbReference>
<proteinExistence type="predicted"/>
<evidence type="ECO:0000313" key="2">
    <source>
        <dbReference type="Proteomes" id="UP000054359"/>
    </source>
</evidence>
<protein>
    <submittedName>
        <fullName evidence="1">Uncharacterized protein</fullName>
    </submittedName>
</protein>
<evidence type="ECO:0000313" key="1">
    <source>
        <dbReference type="EMBL" id="KFM64495.1"/>
    </source>
</evidence>
<dbReference type="EMBL" id="KK115227">
    <property type="protein sequence ID" value="KFM64495.1"/>
    <property type="molecule type" value="Genomic_DNA"/>
</dbReference>
<sequence length="50" mass="5956">MNYYIKRQFGRYHVGGRKFLFCFSQFITMLGQELITIGLNEYSQQITSNL</sequence>
<reference evidence="1 2" key="1">
    <citation type="submission" date="2013-11" db="EMBL/GenBank/DDBJ databases">
        <title>Genome sequencing of Stegodyphus mimosarum.</title>
        <authorList>
            <person name="Bechsgaard J."/>
        </authorList>
    </citation>
    <scope>NUCLEOTIDE SEQUENCE [LARGE SCALE GENOMIC DNA]</scope>
</reference>
<organism evidence="1 2">
    <name type="scientific">Stegodyphus mimosarum</name>
    <name type="common">African social velvet spider</name>
    <dbReference type="NCBI Taxonomy" id="407821"/>
    <lineage>
        <taxon>Eukaryota</taxon>
        <taxon>Metazoa</taxon>
        <taxon>Ecdysozoa</taxon>
        <taxon>Arthropoda</taxon>
        <taxon>Chelicerata</taxon>
        <taxon>Arachnida</taxon>
        <taxon>Araneae</taxon>
        <taxon>Araneomorphae</taxon>
        <taxon>Entelegynae</taxon>
        <taxon>Eresoidea</taxon>
        <taxon>Eresidae</taxon>
        <taxon>Stegodyphus</taxon>
    </lineage>
</organism>
<dbReference type="AlphaFoldDB" id="A0A087THA6"/>
<gene>
    <name evidence="1" type="ORF">X975_19759</name>
</gene>
<keyword evidence="2" id="KW-1185">Reference proteome</keyword>